<dbReference type="Proteomes" id="UP000826271">
    <property type="component" value="Unassembled WGS sequence"/>
</dbReference>
<keyword evidence="4" id="KW-1185">Reference proteome</keyword>
<dbReference type="Gene3D" id="3.40.50.2000">
    <property type="entry name" value="Glycogen Phosphorylase B"/>
    <property type="match status" value="1"/>
</dbReference>
<dbReference type="AlphaFoldDB" id="A0AAV6WW30"/>
<protein>
    <recommendedName>
        <fullName evidence="2">Glycosyltransferase N-terminal domain-containing protein</fullName>
    </recommendedName>
</protein>
<dbReference type="PANTHER" id="PTHR48044">
    <property type="entry name" value="GLYCOSYLTRANSFERASE"/>
    <property type="match status" value="1"/>
</dbReference>
<dbReference type="GO" id="GO:0008194">
    <property type="term" value="F:UDP-glycosyltransferase activity"/>
    <property type="evidence" value="ECO:0007669"/>
    <property type="project" value="UniProtKB-ARBA"/>
</dbReference>
<dbReference type="GO" id="GO:1901135">
    <property type="term" value="P:carbohydrate derivative metabolic process"/>
    <property type="evidence" value="ECO:0007669"/>
    <property type="project" value="UniProtKB-ARBA"/>
</dbReference>
<dbReference type="SUPFAM" id="SSF53756">
    <property type="entry name" value="UDP-Glycosyltransferase/glycogen phosphorylase"/>
    <property type="match status" value="1"/>
</dbReference>
<gene>
    <name evidence="3" type="ORF">BUALT_Bualt12G0020100</name>
</gene>
<evidence type="ECO:0000259" key="2">
    <source>
        <dbReference type="Pfam" id="PF26168"/>
    </source>
</evidence>
<proteinExistence type="inferred from homology"/>
<comment type="similarity">
    <text evidence="1">Belongs to the UDP-glycosyltransferase family.</text>
</comment>
<accession>A0AAV6WW30</accession>
<dbReference type="PANTHER" id="PTHR48044:SF48">
    <property type="entry name" value="GLYCOSYLTRANSFERASE"/>
    <property type="match status" value="1"/>
</dbReference>
<reference evidence="3" key="1">
    <citation type="submission" date="2019-10" db="EMBL/GenBank/DDBJ databases">
        <authorList>
            <person name="Zhang R."/>
            <person name="Pan Y."/>
            <person name="Wang J."/>
            <person name="Ma R."/>
            <person name="Yu S."/>
        </authorList>
    </citation>
    <scope>NUCLEOTIDE SEQUENCE</scope>
    <source>
        <strain evidence="3">LA-IB0</strain>
        <tissue evidence="3">Leaf</tissue>
    </source>
</reference>
<dbReference type="EMBL" id="WHWC01000012">
    <property type="protein sequence ID" value="KAG8371989.1"/>
    <property type="molecule type" value="Genomic_DNA"/>
</dbReference>
<dbReference type="Pfam" id="PF26168">
    <property type="entry name" value="Glyco_transf_N"/>
    <property type="match status" value="1"/>
</dbReference>
<sequence>MEQGDHQVVVVMVPLPCQSHLNQLLQLSALIASHGLPVHYLGSATHNRQAKLRSHGLKPNSTVKIEFHDLPTPPILAPEPDPSSFDKIPVHLWPATEAYMNLREPIYNLVQKLSLEMRRIVIIYDRMVSESVKDVVSIPNAESYAFNCLSAFNLFFILWESMGKPFELKGELKDIPSMKEFIPEGPLQFIVSNNLKERAGDIHNTTRLIDRTYIDLMGREEITGKKSQWAITPTLVPKGDEIRKRAEELSCEIKKSVEGGGEFCMEMDSFIAHISR</sequence>
<evidence type="ECO:0000313" key="3">
    <source>
        <dbReference type="EMBL" id="KAG8371989.1"/>
    </source>
</evidence>
<dbReference type="InterPro" id="IPR058980">
    <property type="entry name" value="Glyco_transf_N"/>
</dbReference>
<name>A0AAV6WW30_9LAMI</name>
<feature type="domain" description="Glycosyltransferase N-terminal" evidence="2">
    <location>
        <begin position="7"/>
        <end position="233"/>
    </location>
</feature>
<comment type="caution">
    <text evidence="3">The sequence shown here is derived from an EMBL/GenBank/DDBJ whole genome shotgun (WGS) entry which is preliminary data.</text>
</comment>
<organism evidence="3 4">
    <name type="scientific">Buddleja alternifolia</name>
    <dbReference type="NCBI Taxonomy" id="168488"/>
    <lineage>
        <taxon>Eukaryota</taxon>
        <taxon>Viridiplantae</taxon>
        <taxon>Streptophyta</taxon>
        <taxon>Embryophyta</taxon>
        <taxon>Tracheophyta</taxon>
        <taxon>Spermatophyta</taxon>
        <taxon>Magnoliopsida</taxon>
        <taxon>eudicotyledons</taxon>
        <taxon>Gunneridae</taxon>
        <taxon>Pentapetalae</taxon>
        <taxon>asterids</taxon>
        <taxon>lamiids</taxon>
        <taxon>Lamiales</taxon>
        <taxon>Scrophulariaceae</taxon>
        <taxon>Buddlejeae</taxon>
        <taxon>Buddleja</taxon>
    </lineage>
</organism>
<evidence type="ECO:0000313" key="4">
    <source>
        <dbReference type="Proteomes" id="UP000826271"/>
    </source>
</evidence>
<evidence type="ECO:0000256" key="1">
    <source>
        <dbReference type="ARBA" id="ARBA00009995"/>
    </source>
</evidence>